<feature type="signal peptide" evidence="2">
    <location>
        <begin position="1"/>
        <end position="25"/>
    </location>
</feature>
<dbReference type="EMBL" id="BMQX01000001">
    <property type="protein sequence ID" value="GGQ04842.1"/>
    <property type="molecule type" value="Genomic_DNA"/>
</dbReference>
<dbReference type="RefSeq" id="WP_229785808.1">
    <property type="nucleotide sequence ID" value="NZ_BMQX01000001.1"/>
</dbReference>
<keyword evidence="4" id="KW-1185">Reference proteome</keyword>
<keyword evidence="2" id="KW-0732">Signal</keyword>
<dbReference type="PROSITE" id="PS51257">
    <property type="entry name" value="PROKAR_LIPOPROTEIN"/>
    <property type="match status" value="1"/>
</dbReference>
<evidence type="ECO:0000256" key="1">
    <source>
        <dbReference type="SAM" id="MobiDB-lite"/>
    </source>
</evidence>
<dbReference type="Proteomes" id="UP000619118">
    <property type="component" value="Unassembled WGS sequence"/>
</dbReference>
<evidence type="ECO:0000313" key="3">
    <source>
        <dbReference type="EMBL" id="GGQ04842.1"/>
    </source>
</evidence>
<sequence length="220" mass="24462">MLRLITLSGLLALMMLAMGCNQSTASTTHTQDDEVVSTHSANVSKGDAQQAPKPAYKTVEWIELMPKSDLDALLNPPDYLDEIEDGSLEDTMSNQVYNALTSANDDSYQQALISTNIIKEMVDQPIRIPGFIVPLEFDDQQNISQFFLVPYFGACIHMPPPPPNQMIYVTSSVGVSLTDLYEPFWITGILKSAMMENQLGTAAYSMQMTSIELYTEYPEE</sequence>
<feature type="region of interest" description="Disordered" evidence="1">
    <location>
        <begin position="28"/>
        <end position="49"/>
    </location>
</feature>
<protein>
    <recommendedName>
        <fullName evidence="5">DUF3299 domain-containing protein</fullName>
    </recommendedName>
</protein>
<evidence type="ECO:0000313" key="4">
    <source>
        <dbReference type="Proteomes" id="UP000619118"/>
    </source>
</evidence>
<organism evidence="3 4">
    <name type="scientific">Shewanella litoralis</name>
    <dbReference type="NCBI Taxonomy" id="2282700"/>
    <lineage>
        <taxon>Bacteria</taxon>
        <taxon>Pseudomonadati</taxon>
        <taxon>Pseudomonadota</taxon>
        <taxon>Gammaproteobacteria</taxon>
        <taxon>Alteromonadales</taxon>
        <taxon>Shewanellaceae</taxon>
        <taxon>Shewanella</taxon>
    </lineage>
</organism>
<dbReference type="InterPro" id="IPR021727">
    <property type="entry name" value="DUF3299"/>
</dbReference>
<feature type="chain" id="PRO_5045361376" description="DUF3299 domain-containing protein" evidence="2">
    <location>
        <begin position="26"/>
        <end position="220"/>
    </location>
</feature>
<accession>A0ABQ2QZ23</accession>
<dbReference type="Gene3D" id="2.40.50.870">
    <property type="entry name" value="Protein of unknown function (DUF3299)"/>
    <property type="match status" value="1"/>
</dbReference>
<reference evidence="4" key="1">
    <citation type="journal article" date="2019" name="Int. J. Syst. Evol. Microbiol.">
        <title>The Global Catalogue of Microorganisms (GCM) 10K type strain sequencing project: providing services to taxonomists for standard genome sequencing and annotation.</title>
        <authorList>
            <consortium name="The Broad Institute Genomics Platform"/>
            <consortium name="The Broad Institute Genome Sequencing Center for Infectious Disease"/>
            <person name="Wu L."/>
            <person name="Ma J."/>
        </authorList>
    </citation>
    <scope>NUCLEOTIDE SEQUENCE [LARGE SCALE GENOMIC DNA]</scope>
    <source>
        <strain evidence="4">JCM 32306</strain>
    </source>
</reference>
<comment type="caution">
    <text evidence="3">The sequence shown here is derived from an EMBL/GenBank/DDBJ whole genome shotgun (WGS) entry which is preliminary data.</text>
</comment>
<gene>
    <name evidence="3" type="ORF">GCM10009411_02550</name>
</gene>
<name>A0ABQ2QZ23_9GAMM</name>
<proteinExistence type="predicted"/>
<evidence type="ECO:0000256" key="2">
    <source>
        <dbReference type="SAM" id="SignalP"/>
    </source>
</evidence>
<dbReference type="Pfam" id="PF11736">
    <property type="entry name" value="DUF3299"/>
    <property type="match status" value="1"/>
</dbReference>
<evidence type="ECO:0008006" key="5">
    <source>
        <dbReference type="Google" id="ProtNLM"/>
    </source>
</evidence>